<dbReference type="EMBL" id="QGKW02001660">
    <property type="protein sequence ID" value="KAF2577023.1"/>
    <property type="molecule type" value="Genomic_DNA"/>
</dbReference>
<dbReference type="InterPro" id="IPR026960">
    <property type="entry name" value="RVT-Znf"/>
</dbReference>
<gene>
    <name evidence="2" type="ORF">F2Q68_00003466</name>
</gene>
<name>A0A8S9J690_BRACR</name>
<sequence length="301" mass="34785">MECSVALFGLRTMTDYMLRERENERRKSGVETVEDDVERVVEWRMGRVTVDQLEVRFCKRAEEEETKKILLHFCLLFCFDNTLTDNIHPPSLKLPHAELFLGQDVPKWTVNGNTHKSFISRLVWGAIWPHLPVKAWAPLLWHKGLIPRHATTTWLFILDRNPTLDRLLSWGLDVDTICLICGNADESRNHLFFECQYSVEVWSSICARLNFTSPPTSWNATMTWLPNASSDRSIKIALLQAWQATVYSLWQERNIRFHSGLTIPSSVLGRNIHRMVSDKCMAMVALGQTLGTPLLRIWKPP</sequence>
<proteinExistence type="predicted"/>
<reference evidence="2" key="1">
    <citation type="submission" date="2019-12" db="EMBL/GenBank/DDBJ databases">
        <title>Genome sequencing and annotation of Brassica cretica.</title>
        <authorList>
            <person name="Studholme D.J."/>
            <person name="Sarris P.F."/>
        </authorList>
    </citation>
    <scope>NUCLEOTIDE SEQUENCE</scope>
    <source>
        <strain evidence="2">PFS-001/15</strain>
        <tissue evidence="2">Leaf</tissue>
    </source>
</reference>
<dbReference type="PANTHER" id="PTHR33116:SF84">
    <property type="entry name" value="RNA-DIRECTED DNA POLYMERASE"/>
    <property type="match status" value="1"/>
</dbReference>
<evidence type="ECO:0000313" key="3">
    <source>
        <dbReference type="Proteomes" id="UP000712281"/>
    </source>
</evidence>
<dbReference type="Proteomes" id="UP000712281">
    <property type="component" value="Unassembled WGS sequence"/>
</dbReference>
<dbReference type="AlphaFoldDB" id="A0A8S9J690"/>
<evidence type="ECO:0000313" key="2">
    <source>
        <dbReference type="EMBL" id="KAF2577023.1"/>
    </source>
</evidence>
<dbReference type="PANTHER" id="PTHR33116">
    <property type="entry name" value="REVERSE TRANSCRIPTASE ZINC-BINDING DOMAIN-CONTAINING PROTEIN-RELATED-RELATED"/>
    <property type="match status" value="1"/>
</dbReference>
<protein>
    <recommendedName>
        <fullName evidence="1">Reverse transcriptase zinc-binding domain-containing protein</fullName>
    </recommendedName>
</protein>
<accession>A0A8S9J690</accession>
<dbReference type="Pfam" id="PF13966">
    <property type="entry name" value="zf-RVT"/>
    <property type="match status" value="1"/>
</dbReference>
<evidence type="ECO:0000259" key="1">
    <source>
        <dbReference type="Pfam" id="PF13966"/>
    </source>
</evidence>
<feature type="domain" description="Reverse transcriptase zinc-binding" evidence="1">
    <location>
        <begin position="118"/>
        <end position="202"/>
    </location>
</feature>
<organism evidence="2 3">
    <name type="scientific">Brassica cretica</name>
    <name type="common">Mustard</name>
    <dbReference type="NCBI Taxonomy" id="69181"/>
    <lineage>
        <taxon>Eukaryota</taxon>
        <taxon>Viridiplantae</taxon>
        <taxon>Streptophyta</taxon>
        <taxon>Embryophyta</taxon>
        <taxon>Tracheophyta</taxon>
        <taxon>Spermatophyta</taxon>
        <taxon>Magnoliopsida</taxon>
        <taxon>eudicotyledons</taxon>
        <taxon>Gunneridae</taxon>
        <taxon>Pentapetalae</taxon>
        <taxon>rosids</taxon>
        <taxon>malvids</taxon>
        <taxon>Brassicales</taxon>
        <taxon>Brassicaceae</taxon>
        <taxon>Brassiceae</taxon>
        <taxon>Brassica</taxon>
    </lineage>
</organism>
<comment type="caution">
    <text evidence="2">The sequence shown here is derived from an EMBL/GenBank/DDBJ whole genome shotgun (WGS) entry which is preliminary data.</text>
</comment>